<sequence>MAVAHEADWSGIGWDSWKSLRLIRARLDAGADPNSGGFFHRRPLHAAAEIGSPDVVAELAARVDDVDAEHEGRTALWAAVFANRADNARVLARAGADPWRPMMNGWSPGRLSLATPAPDLFGDHTGRPGLSDAEAAVVAEARRLIAAVGDFYDDGMGLACVAGISAAEAVRRLEAVPADAAEVEEIVEDPWSFMDESLGVVGVTDVPGGCVVSQPWGYGPYMPGVTKLLSAGTVCYAMFANPKSGNQGSVTRDGEIVEWDSHPGGGSPHAEQPAEEILIEYLYHGNAVAYCCAGAGLRPDDAAAIAGEPDMWVRLPERDYWS</sequence>
<proteinExistence type="predicted"/>
<dbReference type="Pfam" id="PF12796">
    <property type="entry name" value="Ank_2"/>
    <property type="match status" value="1"/>
</dbReference>
<dbReference type="EMBL" id="FTNI01000050">
    <property type="protein sequence ID" value="SIS24149.1"/>
    <property type="molecule type" value="Genomic_DNA"/>
</dbReference>
<evidence type="ECO:0000313" key="2">
    <source>
        <dbReference type="Proteomes" id="UP000186096"/>
    </source>
</evidence>
<dbReference type="STRING" id="58117.SAMN05421833_15013"/>
<dbReference type="OrthoDB" id="3283992at2"/>
<dbReference type="Proteomes" id="UP000186096">
    <property type="component" value="Unassembled WGS sequence"/>
</dbReference>
<dbReference type="RefSeq" id="WP_076443007.1">
    <property type="nucleotide sequence ID" value="NZ_FTNI01000050.1"/>
</dbReference>
<dbReference type="InterPro" id="IPR036770">
    <property type="entry name" value="Ankyrin_rpt-contain_sf"/>
</dbReference>
<keyword evidence="2" id="KW-1185">Reference proteome</keyword>
<dbReference type="SUPFAM" id="SSF48403">
    <property type="entry name" value="Ankyrin repeat"/>
    <property type="match status" value="1"/>
</dbReference>
<reference evidence="2" key="1">
    <citation type="submission" date="2017-01" db="EMBL/GenBank/DDBJ databases">
        <authorList>
            <person name="Varghese N."/>
            <person name="Submissions S."/>
        </authorList>
    </citation>
    <scope>NUCLEOTIDE SEQUENCE [LARGE SCALE GENOMIC DNA]</scope>
    <source>
        <strain evidence="2">ATCC 12950</strain>
    </source>
</reference>
<accession>A0A1N7HGZ8</accession>
<organism evidence="1 2">
    <name type="scientific">Microbispora rosea</name>
    <dbReference type="NCBI Taxonomy" id="58117"/>
    <lineage>
        <taxon>Bacteria</taxon>
        <taxon>Bacillati</taxon>
        <taxon>Actinomycetota</taxon>
        <taxon>Actinomycetes</taxon>
        <taxon>Streptosporangiales</taxon>
        <taxon>Streptosporangiaceae</taxon>
        <taxon>Microbispora</taxon>
    </lineage>
</organism>
<protein>
    <submittedName>
        <fullName evidence="1">Ankyrin repeat-containing protein</fullName>
    </submittedName>
</protein>
<evidence type="ECO:0000313" key="1">
    <source>
        <dbReference type="EMBL" id="SIS24149.1"/>
    </source>
</evidence>
<dbReference type="Gene3D" id="1.25.40.20">
    <property type="entry name" value="Ankyrin repeat-containing domain"/>
    <property type="match status" value="1"/>
</dbReference>
<dbReference type="AlphaFoldDB" id="A0A1N7HGZ8"/>
<name>A0A1N7HGZ8_9ACTN</name>
<gene>
    <name evidence="1" type="ORF">SAMN05421833_15013</name>
</gene>
<dbReference type="InterPro" id="IPR002110">
    <property type="entry name" value="Ankyrin_rpt"/>
</dbReference>